<dbReference type="NCBIfam" id="TIGR00197">
    <property type="entry name" value="yjeF_nterm"/>
    <property type="match status" value="1"/>
</dbReference>
<dbReference type="PIRSF" id="PIRSF017184">
    <property type="entry name" value="Nnr"/>
    <property type="match status" value="1"/>
</dbReference>
<feature type="binding site" evidence="17">
    <location>
        <position position="324"/>
    </location>
    <ligand>
        <name>(6S)-NADPHX</name>
        <dbReference type="ChEBI" id="CHEBI:64076"/>
    </ligand>
</feature>
<feature type="domain" description="YjeF N-terminal" evidence="21">
    <location>
        <begin position="9"/>
        <end position="215"/>
    </location>
</feature>
<dbReference type="InterPro" id="IPR029056">
    <property type="entry name" value="Ribokinase-like"/>
</dbReference>
<feature type="binding site" evidence="18">
    <location>
        <position position="160"/>
    </location>
    <ligand>
        <name>K(+)</name>
        <dbReference type="ChEBI" id="CHEBI:29103"/>
    </ligand>
</feature>
<comment type="cofactor">
    <cofactor evidence="17">
        <name>Mg(2+)</name>
        <dbReference type="ChEBI" id="CHEBI:18420"/>
    </cofactor>
</comment>
<keyword evidence="23" id="KW-1185">Reference proteome</keyword>
<dbReference type="PROSITE" id="PS51385">
    <property type="entry name" value="YJEF_N"/>
    <property type="match status" value="1"/>
</dbReference>
<feature type="binding site" evidence="17">
    <location>
        <position position="443"/>
    </location>
    <ligand>
        <name>AMP</name>
        <dbReference type="ChEBI" id="CHEBI:456215"/>
    </ligand>
</feature>
<keyword evidence="12 17" id="KW-0456">Lyase</keyword>
<comment type="similarity">
    <text evidence="17">Belongs to the NnrD/CARKD family.</text>
</comment>
<feature type="domain" description="YjeF C-terminal" evidence="20">
    <location>
        <begin position="225"/>
        <end position="503"/>
    </location>
</feature>
<dbReference type="HAMAP" id="MF_01966">
    <property type="entry name" value="NADHX_epimerase"/>
    <property type="match status" value="1"/>
</dbReference>
<dbReference type="HAMAP" id="MF_01965">
    <property type="entry name" value="NADHX_dehydratase"/>
    <property type="match status" value="1"/>
</dbReference>
<dbReference type="Pfam" id="PF03853">
    <property type="entry name" value="YjeF_N"/>
    <property type="match status" value="1"/>
</dbReference>
<comment type="subunit">
    <text evidence="17">Homotetramer.</text>
</comment>
<dbReference type="PROSITE" id="PS51383">
    <property type="entry name" value="YJEF_C_3"/>
    <property type="match status" value="1"/>
</dbReference>
<dbReference type="SUPFAM" id="SSF53613">
    <property type="entry name" value="Ribokinase-like"/>
    <property type="match status" value="1"/>
</dbReference>
<protein>
    <recommendedName>
        <fullName evidence="19">Bifunctional NAD(P)H-hydrate repair enzyme</fullName>
    </recommendedName>
    <alternativeName>
        <fullName evidence="19">Nicotinamide nucleotide repair protein</fullName>
    </alternativeName>
    <domain>
        <recommendedName>
            <fullName evidence="19">ADP-dependent (S)-NAD(P)H-hydrate dehydratase</fullName>
            <ecNumber evidence="19">4.2.1.136</ecNumber>
        </recommendedName>
        <alternativeName>
            <fullName evidence="19">ADP-dependent NAD(P)HX dehydratase</fullName>
        </alternativeName>
    </domain>
    <domain>
        <recommendedName>
            <fullName evidence="19">NAD(P)H-hydrate epimerase</fullName>
            <ecNumber evidence="19">5.1.99.6</ecNumber>
        </recommendedName>
    </domain>
</protein>
<organism evidence="22 23">
    <name type="scientific">Sphingobacterium populi</name>
    <dbReference type="NCBI Taxonomy" id="1812824"/>
    <lineage>
        <taxon>Bacteria</taxon>
        <taxon>Pseudomonadati</taxon>
        <taxon>Bacteroidota</taxon>
        <taxon>Sphingobacteriia</taxon>
        <taxon>Sphingobacteriales</taxon>
        <taxon>Sphingobacteriaceae</taxon>
        <taxon>Sphingobacterium</taxon>
    </lineage>
</organism>
<dbReference type="InterPro" id="IPR004443">
    <property type="entry name" value="YjeF_N_dom"/>
</dbReference>
<comment type="catalytic activity">
    <reaction evidence="1 18 19">
        <text>(6R)-NADHX = (6S)-NADHX</text>
        <dbReference type="Rhea" id="RHEA:32215"/>
        <dbReference type="ChEBI" id="CHEBI:64074"/>
        <dbReference type="ChEBI" id="CHEBI:64075"/>
        <dbReference type="EC" id="5.1.99.6"/>
    </reaction>
</comment>
<sequence length="509" mass="54952">MKILTASDIRKADQATIDRQGLRSFDLMERAANSLYKQITEDYPSFETSFVIFCGTGNNGGDGLALGRLLFQSGRDVRIFLHQADKYSADNQENQKRLQQAGIPIKCFTDAIPTDFETQDVLIDSLYGIGLSRPLSKAWRAVIEAINASDRAILAIDIPSGMYSDQPSSKEMLVIKAHHTYTLQCPKIALLQPENAAYVGELTVVDIQLDTSALSAVDSSYFFTTLDTIQSRCSLPSRFAHKGTFGHALIVGGSYGKIGAIHLSAKAALRTGCGMVTIYSAACANPILQTNFPEAMLQTDPELNHITSFPKTIDSYAAIGVGMGMGQSADTKQAFFQFLRALAASKSPKLVLDADALNLLAQQPESLNDLPLESILTPHPKELQRLIGSWTDDWEKLEKTRAFAQQHQVVVLIKGANTAVVLPDGTIHFNTTGNWGMATAGSGDVLAGIITSLLAQGFSSEDAALTGVYLHGLAGDLAVQTMHPKSLIASDIIDGISKAWHVVLPFCIT</sequence>
<comment type="function">
    <text evidence="14 19">Bifunctional enzyme that catalyzes the epimerization of the S- and R-forms of NAD(P)HX and the dehydration of the S-form of NAD(P)HX at the expense of ADP, which is converted to AMP. This allows the repair of both epimers of NAD(P)HX, a damaged form of NAD(P)H that is a result of enzymatic or heat-dependent hydration.</text>
</comment>
<feature type="binding site" evidence="18">
    <location>
        <position position="59"/>
    </location>
    <ligand>
        <name>K(+)</name>
        <dbReference type="ChEBI" id="CHEBI:29103"/>
    </ligand>
</feature>
<evidence type="ECO:0000256" key="9">
    <source>
        <dbReference type="ARBA" id="ARBA00022958"/>
    </source>
</evidence>
<feature type="binding site" evidence="18">
    <location>
        <begin position="128"/>
        <end position="134"/>
    </location>
    <ligand>
        <name>(6S)-NADPHX</name>
        <dbReference type="ChEBI" id="CHEBI:64076"/>
    </ligand>
</feature>
<feature type="binding site" evidence="17">
    <location>
        <position position="444"/>
    </location>
    <ligand>
        <name>(6S)-NADPHX</name>
        <dbReference type="ChEBI" id="CHEBI:64076"/>
    </ligand>
</feature>
<comment type="function">
    <text evidence="17">Catalyzes the dehydration of the S-form of NAD(P)HX at the expense of ADP, which is converted to AMP. Together with NAD(P)HX epimerase, which catalyzes the epimerization of the S- and R-forms, the enzyme allows the repair of both epimers of NAD(P)HX, a damaged form of NAD(P)H that is a result of enzymatic or heat-dependent hydration.</text>
</comment>
<evidence type="ECO:0000259" key="21">
    <source>
        <dbReference type="PROSITE" id="PS51385"/>
    </source>
</evidence>
<comment type="caution">
    <text evidence="22">The sequence shown here is derived from an EMBL/GenBank/DDBJ whole genome shotgun (WGS) entry which is preliminary data.</text>
</comment>
<dbReference type="RefSeq" id="WP_066753888.1">
    <property type="nucleotide sequence ID" value="NZ_JBHUMB010000005.1"/>
</dbReference>
<comment type="function">
    <text evidence="18">Catalyzes the epimerization of the S- and R-forms of NAD(P)HX, a damaged form of NAD(P)H that is a result of enzymatic or heat-dependent hydration. This is a prerequisite for the S-specific NAD(P)H-hydrate dehydratase to allow the repair of both epimers of NAD(P)HX.</text>
</comment>
<dbReference type="Gene3D" id="3.40.50.10260">
    <property type="entry name" value="YjeF N-terminal domain"/>
    <property type="match status" value="1"/>
</dbReference>
<comment type="similarity">
    <text evidence="4 19">In the C-terminal section; belongs to the NnrD/CARKD family.</text>
</comment>
<dbReference type="InterPro" id="IPR036652">
    <property type="entry name" value="YjeF_N_dom_sf"/>
</dbReference>
<feature type="binding site" evidence="18">
    <location>
        <position position="157"/>
    </location>
    <ligand>
        <name>(6S)-NADPHX</name>
        <dbReference type="ChEBI" id="CHEBI:64076"/>
    </ligand>
</feature>
<evidence type="ECO:0000256" key="5">
    <source>
        <dbReference type="ARBA" id="ARBA00022723"/>
    </source>
</evidence>
<comment type="similarity">
    <text evidence="18">Belongs to the NnrE/AIBP family.</text>
</comment>
<dbReference type="PROSITE" id="PS01050">
    <property type="entry name" value="YJEF_C_2"/>
    <property type="match status" value="1"/>
</dbReference>
<comment type="catalytic activity">
    <reaction evidence="15 17 19">
        <text>(6S)-NADHX + ADP = AMP + phosphate + NADH + H(+)</text>
        <dbReference type="Rhea" id="RHEA:32223"/>
        <dbReference type="ChEBI" id="CHEBI:15378"/>
        <dbReference type="ChEBI" id="CHEBI:43474"/>
        <dbReference type="ChEBI" id="CHEBI:57945"/>
        <dbReference type="ChEBI" id="CHEBI:64074"/>
        <dbReference type="ChEBI" id="CHEBI:456215"/>
        <dbReference type="ChEBI" id="CHEBI:456216"/>
        <dbReference type="EC" id="4.2.1.136"/>
    </reaction>
</comment>
<comment type="cofactor">
    <cofactor evidence="18 19">
        <name>K(+)</name>
        <dbReference type="ChEBI" id="CHEBI:29103"/>
    </cofactor>
    <text evidence="18 19">Binds 1 potassium ion per subunit.</text>
</comment>
<dbReference type="InterPro" id="IPR030677">
    <property type="entry name" value="Nnr"/>
</dbReference>
<dbReference type="Proteomes" id="UP001597418">
    <property type="component" value="Unassembled WGS sequence"/>
</dbReference>
<feature type="binding site" evidence="18">
    <location>
        <begin position="58"/>
        <end position="62"/>
    </location>
    <ligand>
        <name>(6S)-NADPHX</name>
        <dbReference type="ChEBI" id="CHEBI:64076"/>
    </ligand>
</feature>
<evidence type="ECO:0000256" key="13">
    <source>
        <dbReference type="ARBA" id="ARBA00023268"/>
    </source>
</evidence>
<evidence type="ECO:0000256" key="7">
    <source>
        <dbReference type="ARBA" id="ARBA00022840"/>
    </source>
</evidence>
<dbReference type="EC" id="5.1.99.6" evidence="19"/>
<evidence type="ECO:0000256" key="3">
    <source>
        <dbReference type="ARBA" id="ARBA00006001"/>
    </source>
</evidence>
<evidence type="ECO:0000256" key="15">
    <source>
        <dbReference type="ARBA" id="ARBA00048238"/>
    </source>
</evidence>
<gene>
    <name evidence="18" type="primary">nnrE</name>
    <name evidence="17" type="synonym">nnrD</name>
    <name evidence="22" type="ORF">ACFSQ6_02705</name>
</gene>
<evidence type="ECO:0000313" key="22">
    <source>
        <dbReference type="EMBL" id="MFD2742296.1"/>
    </source>
</evidence>
<evidence type="ECO:0000256" key="1">
    <source>
        <dbReference type="ARBA" id="ARBA00000013"/>
    </source>
</evidence>
<evidence type="ECO:0000256" key="16">
    <source>
        <dbReference type="ARBA" id="ARBA00049209"/>
    </source>
</evidence>
<evidence type="ECO:0000256" key="12">
    <source>
        <dbReference type="ARBA" id="ARBA00023239"/>
    </source>
</evidence>
<comment type="similarity">
    <text evidence="3 19">In the N-terminal section; belongs to the NnrE/AIBP family.</text>
</comment>
<evidence type="ECO:0000256" key="18">
    <source>
        <dbReference type="HAMAP-Rule" id="MF_01966"/>
    </source>
</evidence>
<evidence type="ECO:0000259" key="20">
    <source>
        <dbReference type="PROSITE" id="PS51383"/>
    </source>
</evidence>
<accession>A0ABW5UBE9</accession>
<keyword evidence="5 18" id="KW-0479">Metal-binding</keyword>
<evidence type="ECO:0000256" key="2">
    <source>
        <dbReference type="ARBA" id="ARBA00000909"/>
    </source>
</evidence>
<feature type="binding site" evidence="18">
    <location>
        <position position="124"/>
    </location>
    <ligand>
        <name>K(+)</name>
        <dbReference type="ChEBI" id="CHEBI:29103"/>
    </ligand>
</feature>
<dbReference type="Gene3D" id="3.40.1190.20">
    <property type="match status" value="1"/>
</dbReference>
<dbReference type="InterPro" id="IPR000631">
    <property type="entry name" value="CARKD"/>
</dbReference>
<comment type="caution">
    <text evidence="18">Lacks conserved residue(s) required for the propagation of feature annotation.</text>
</comment>
<keyword evidence="13" id="KW-0511">Multifunctional enzyme</keyword>
<dbReference type="PANTHER" id="PTHR12592:SF0">
    <property type="entry name" value="ATP-DEPENDENT (S)-NAD(P)H-HYDRATE DEHYDRATASE"/>
    <property type="match status" value="1"/>
</dbReference>
<evidence type="ECO:0000256" key="17">
    <source>
        <dbReference type="HAMAP-Rule" id="MF_01965"/>
    </source>
</evidence>
<evidence type="ECO:0000256" key="4">
    <source>
        <dbReference type="ARBA" id="ARBA00009524"/>
    </source>
</evidence>
<reference evidence="23" key="1">
    <citation type="journal article" date="2019" name="Int. J. Syst. Evol. Microbiol.">
        <title>The Global Catalogue of Microorganisms (GCM) 10K type strain sequencing project: providing services to taxonomists for standard genome sequencing and annotation.</title>
        <authorList>
            <consortium name="The Broad Institute Genomics Platform"/>
            <consortium name="The Broad Institute Genome Sequencing Center for Infectious Disease"/>
            <person name="Wu L."/>
            <person name="Ma J."/>
        </authorList>
    </citation>
    <scope>NUCLEOTIDE SEQUENCE [LARGE SCALE GENOMIC DNA]</scope>
    <source>
        <strain evidence="23">KCTC 42247</strain>
    </source>
</reference>
<dbReference type="EMBL" id="JBHUMB010000005">
    <property type="protein sequence ID" value="MFD2742296.1"/>
    <property type="molecule type" value="Genomic_DNA"/>
</dbReference>
<keyword evidence="6 17" id="KW-0547">Nucleotide-binding</keyword>
<evidence type="ECO:0000313" key="23">
    <source>
        <dbReference type="Proteomes" id="UP001597418"/>
    </source>
</evidence>
<dbReference type="NCBIfam" id="TIGR00196">
    <property type="entry name" value="yjeF_cterm"/>
    <property type="match status" value="1"/>
</dbReference>
<comment type="catalytic activity">
    <reaction evidence="16 17 19">
        <text>(6S)-NADPHX + ADP = AMP + phosphate + NADPH + H(+)</text>
        <dbReference type="Rhea" id="RHEA:32235"/>
        <dbReference type="ChEBI" id="CHEBI:15378"/>
        <dbReference type="ChEBI" id="CHEBI:43474"/>
        <dbReference type="ChEBI" id="CHEBI:57783"/>
        <dbReference type="ChEBI" id="CHEBI:64076"/>
        <dbReference type="ChEBI" id="CHEBI:456215"/>
        <dbReference type="ChEBI" id="CHEBI:456216"/>
        <dbReference type="EC" id="4.2.1.136"/>
    </reaction>
</comment>
<keyword evidence="7 17" id="KW-0067">ATP-binding</keyword>
<dbReference type="InterPro" id="IPR017953">
    <property type="entry name" value="Carbohydrate_kinase_pred_CS"/>
</dbReference>
<name>A0ABW5UBE9_9SPHI</name>
<dbReference type="SUPFAM" id="SSF64153">
    <property type="entry name" value="YjeF N-terminal domain-like"/>
    <property type="match status" value="1"/>
</dbReference>
<keyword evidence="9 18" id="KW-0630">Potassium</keyword>
<comment type="catalytic activity">
    <reaction evidence="2 18 19">
        <text>(6R)-NADPHX = (6S)-NADPHX</text>
        <dbReference type="Rhea" id="RHEA:32227"/>
        <dbReference type="ChEBI" id="CHEBI:64076"/>
        <dbReference type="ChEBI" id="CHEBI:64077"/>
        <dbReference type="EC" id="5.1.99.6"/>
    </reaction>
</comment>
<dbReference type="Pfam" id="PF01256">
    <property type="entry name" value="Carb_kinase"/>
    <property type="match status" value="1"/>
</dbReference>
<feature type="binding site" evidence="17">
    <location>
        <begin position="414"/>
        <end position="418"/>
    </location>
    <ligand>
        <name>AMP</name>
        <dbReference type="ChEBI" id="CHEBI:456215"/>
    </ligand>
</feature>
<evidence type="ECO:0000256" key="6">
    <source>
        <dbReference type="ARBA" id="ARBA00022741"/>
    </source>
</evidence>
<proteinExistence type="inferred from homology"/>
<evidence type="ECO:0000256" key="19">
    <source>
        <dbReference type="PIRNR" id="PIRNR017184"/>
    </source>
</evidence>
<evidence type="ECO:0000256" key="8">
    <source>
        <dbReference type="ARBA" id="ARBA00022857"/>
    </source>
</evidence>
<dbReference type="EC" id="4.2.1.136" evidence="19"/>
<dbReference type="PANTHER" id="PTHR12592">
    <property type="entry name" value="ATP-DEPENDENT (S)-NAD(P)H-HYDRATE DEHYDRATASE FAMILY MEMBER"/>
    <property type="match status" value="1"/>
</dbReference>
<feature type="binding site" evidence="17">
    <location>
        <position position="379"/>
    </location>
    <ligand>
        <name>(6S)-NADPHX</name>
        <dbReference type="ChEBI" id="CHEBI:64076"/>
    </ligand>
</feature>
<evidence type="ECO:0000256" key="10">
    <source>
        <dbReference type="ARBA" id="ARBA00023027"/>
    </source>
</evidence>
<keyword evidence="8 17" id="KW-0521">NADP</keyword>
<evidence type="ECO:0000256" key="11">
    <source>
        <dbReference type="ARBA" id="ARBA00023235"/>
    </source>
</evidence>
<keyword evidence="10 17" id="KW-0520">NAD</keyword>
<feature type="binding site" evidence="17">
    <location>
        <position position="260"/>
    </location>
    <ligand>
        <name>(6S)-NADPHX</name>
        <dbReference type="ChEBI" id="CHEBI:64076"/>
    </ligand>
</feature>
<keyword evidence="11 18" id="KW-0413">Isomerase</keyword>
<evidence type="ECO:0000256" key="14">
    <source>
        <dbReference type="ARBA" id="ARBA00025153"/>
    </source>
</evidence>
<dbReference type="CDD" id="cd01171">
    <property type="entry name" value="YXKO-related"/>
    <property type="match status" value="1"/>
</dbReference>